<evidence type="ECO:0000313" key="2">
    <source>
        <dbReference type="Proteomes" id="UP000789860"/>
    </source>
</evidence>
<gene>
    <name evidence="1" type="ORF">SCALOS_LOCUS6552</name>
</gene>
<dbReference type="EMBL" id="CAJVPM010012743">
    <property type="protein sequence ID" value="CAG8590282.1"/>
    <property type="molecule type" value="Genomic_DNA"/>
</dbReference>
<accession>A0ACA9MI23</accession>
<feature type="non-terminal residue" evidence="1">
    <location>
        <position position="73"/>
    </location>
</feature>
<proteinExistence type="predicted"/>
<dbReference type="Proteomes" id="UP000789860">
    <property type="component" value="Unassembled WGS sequence"/>
</dbReference>
<organism evidence="1 2">
    <name type="scientific">Scutellospora calospora</name>
    <dbReference type="NCBI Taxonomy" id="85575"/>
    <lineage>
        <taxon>Eukaryota</taxon>
        <taxon>Fungi</taxon>
        <taxon>Fungi incertae sedis</taxon>
        <taxon>Mucoromycota</taxon>
        <taxon>Glomeromycotina</taxon>
        <taxon>Glomeromycetes</taxon>
        <taxon>Diversisporales</taxon>
        <taxon>Gigasporaceae</taxon>
        <taxon>Scutellospora</taxon>
    </lineage>
</organism>
<reference evidence="1" key="1">
    <citation type="submission" date="2021-06" db="EMBL/GenBank/DDBJ databases">
        <authorList>
            <person name="Kallberg Y."/>
            <person name="Tangrot J."/>
            <person name="Rosling A."/>
        </authorList>
    </citation>
    <scope>NUCLEOTIDE SEQUENCE</scope>
    <source>
        <strain evidence="1">AU212A</strain>
    </source>
</reference>
<protein>
    <submittedName>
        <fullName evidence="1">11071_t:CDS:1</fullName>
    </submittedName>
</protein>
<name>A0ACA9MI23_9GLOM</name>
<sequence>DVQSKLELHLSIVVKTCYQNIFGTKTEYSGLAAISFENEDIIQELIIDITFFLIFIYIEKLHVVIPSISNLNE</sequence>
<keyword evidence="2" id="KW-1185">Reference proteome</keyword>
<evidence type="ECO:0000313" key="1">
    <source>
        <dbReference type="EMBL" id="CAG8590282.1"/>
    </source>
</evidence>
<feature type="non-terminal residue" evidence="1">
    <location>
        <position position="1"/>
    </location>
</feature>
<comment type="caution">
    <text evidence="1">The sequence shown here is derived from an EMBL/GenBank/DDBJ whole genome shotgun (WGS) entry which is preliminary data.</text>
</comment>